<keyword evidence="2" id="KW-1185">Reference proteome</keyword>
<name>A0A8J6EWV0_ELECQ</name>
<evidence type="ECO:0000313" key="1">
    <source>
        <dbReference type="EMBL" id="KAG9477482.1"/>
    </source>
</evidence>
<proteinExistence type="predicted"/>
<protein>
    <submittedName>
        <fullName evidence="1">Uncharacterized protein</fullName>
    </submittedName>
</protein>
<organism evidence="1 2">
    <name type="scientific">Eleutherodactylus coqui</name>
    <name type="common">Puerto Rican coqui</name>
    <dbReference type="NCBI Taxonomy" id="57060"/>
    <lineage>
        <taxon>Eukaryota</taxon>
        <taxon>Metazoa</taxon>
        <taxon>Chordata</taxon>
        <taxon>Craniata</taxon>
        <taxon>Vertebrata</taxon>
        <taxon>Euteleostomi</taxon>
        <taxon>Amphibia</taxon>
        <taxon>Batrachia</taxon>
        <taxon>Anura</taxon>
        <taxon>Neobatrachia</taxon>
        <taxon>Hyloidea</taxon>
        <taxon>Eleutherodactylidae</taxon>
        <taxon>Eleutherodactylinae</taxon>
        <taxon>Eleutherodactylus</taxon>
        <taxon>Eleutherodactylus</taxon>
    </lineage>
</organism>
<sequence length="85" mass="9621">MVLKALMLYETKYSVFKSCLLQFLPRLTASPRPSMGRKAYYQQQPSCIEPYKPAFDVGAILIISRTATIFMSNTSYVLGSKYAIL</sequence>
<evidence type="ECO:0000313" key="2">
    <source>
        <dbReference type="Proteomes" id="UP000770717"/>
    </source>
</evidence>
<accession>A0A8J6EWV0</accession>
<comment type="caution">
    <text evidence="1">The sequence shown here is derived from an EMBL/GenBank/DDBJ whole genome shotgun (WGS) entry which is preliminary data.</text>
</comment>
<reference evidence="1" key="1">
    <citation type="thesis" date="2020" institute="ProQuest LLC" country="789 East Eisenhower Parkway, Ann Arbor, MI, USA">
        <title>Comparative Genomics and Chromosome Evolution.</title>
        <authorList>
            <person name="Mudd A.B."/>
        </authorList>
    </citation>
    <scope>NUCLEOTIDE SEQUENCE</scope>
    <source>
        <strain evidence="1">HN-11 Male</strain>
        <tissue evidence="1">Kidney and liver</tissue>
    </source>
</reference>
<gene>
    <name evidence="1" type="ORF">GDO78_002723</name>
</gene>
<dbReference type="EMBL" id="WNTK01000010">
    <property type="protein sequence ID" value="KAG9477482.1"/>
    <property type="molecule type" value="Genomic_DNA"/>
</dbReference>
<dbReference type="AlphaFoldDB" id="A0A8J6EWV0"/>
<dbReference type="Proteomes" id="UP000770717">
    <property type="component" value="Unassembled WGS sequence"/>
</dbReference>